<evidence type="ECO:0000256" key="1">
    <source>
        <dbReference type="SAM" id="Phobius"/>
    </source>
</evidence>
<sequence>MLYQILTHTPVYVWAILAFLVYRGVLASRDRELTFGRMLVIPVLMLALALQAIASQFGLASLAMLAWTVGAGAIALQRMRFGSSRAGAGAAPGTVRIRGSWAPLALMLAIFTIKYVVAVALAIQPALADQPAFALAACGLLGLCNGSFLGQLAADIVASRKIGLETLDGMRVEA</sequence>
<accession>A0ABS8Q8H9</accession>
<name>A0ABS8Q8H9_9BURK</name>
<feature type="transmembrane region" description="Helical" evidence="1">
    <location>
        <begin position="104"/>
        <end position="127"/>
    </location>
</feature>
<feature type="transmembrane region" description="Helical" evidence="1">
    <location>
        <begin position="59"/>
        <end position="76"/>
    </location>
</feature>
<keyword evidence="1" id="KW-1133">Transmembrane helix</keyword>
<feature type="transmembrane region" description="Helical" evidence="1">
    <location>
        <begin position="35"/>
        <end position="53"/>
    </location>
</feature>
<feature type="transmembrane region" description="Helical" evidence="1">
    <location>
        <begin position="12"/>
        <end position="28"/>
    </location>
</feature>
<keyword evidence="1" id="KW-0812">Transmembrane</keyword>
<comment type="caution">
    <text evidence="2">The sequence shown here is derived from an EMBL/GenBank/DDBJ whole genome shotgun (WGS) entry which is preliminary data.</text>
</comment>
<dbReference type="EMBL" id="JAJNOC010000006">
    <property type="protein sequence ID" value="MCD2518070.1"/>
    <property type="molecule type" value="Genomic_DNA"/>
</dbReference>
<organism evidence="2 3">
    <name type="scientific">Massilia phyllostachyos</name>
    <dbReference type="NCBI Taxonomy" id="2898585"/>
    <lineage>
        <taxon>Bacteria</taxon>
        <taxon>Pseudomonadati</taxon>
        <taxon>Pseudomonadota</taxon>
        <taxon>Betaproteobacteria</taxon>
        <taxon>Burkholderiales</taxon>
        <taxon>Oxalobacteraceae</taxon>
        <taxon>Telluria group</taxon>
        <taxon>Massilia</taxon>
    </lineage>
</organism>
<gene>
    <name evidence="2" type="ORF">LQ564_17300</name>
</gene>
<feature type="transmembrane region" description="Helical" evidence="1">
    <location>
        <begin position="133"/>
        <end position="154"/>
    </location>
</feature>
<evidence type="ECO:0000313" key="2">
    <source>
        <dbReference type="EMBL" id="MCD2518070.1"/>
    </source>
</evidence>
<dbReference type="InterPro" id="IPR046730">
    <property type="entry name" value="DUF6622"/>
</dbReference>
<protein>
    <recommendedName>
        <fullName evidence="4">Transmembrane protein</fullName>
    </recommendedName>
</protein>
<reference evidence="2" key="1">
    <citation type="submission" date="2021-11" db="EMBL/GenBank/DDBJ databases">
        <title>The complete genome of Massilia sp sp. G4R7.</title>
        <authorList>
            <person name="Liu L."/>
            <person name="Yue J."/>
            <person name="Yuan J."/>
            <person name="Yang F."/>
            <person name="Li L."/>
        </authorList>
    </citation>
    <scope>NUCLEOTIDE SEQUENCE</scope>
    <source>
        <strain evidence="2">G4R7</strain>
    </source>
</reference>
<keyword evidence="3" id="KW-1185">Reference proteome</keyword>
<keyword evidence="1" id="KW-0472">Membrane</keyword>
<dbReference type="Pfam" id="PF20327">
    <property type="entry name" value="DUF6622"/>
    <property type="match status" value="1"/>
</dbReference>
<evidence type="ECO:0008006" key="4">
    <source>
        <dbReference type="Google" id="ProtNLM"/>
    </source>
</evidence>
<proteinExistence type="predicted"/>
<evidence type="ECO:0000313" key="3">
    <source>
        <dbReference type="Proteomes" id="UP001179361"/>
    </source>
</evidence>
<dbReference type="RefSeq" id="WP_231059363.1">
    <property type="nucleotide sequence ID" value="NZ_JAJNOC010000006.1"/>
</dbReference>
<dbReference type="Proteomes" id="UP001179361">
    <property type="component" value="Unassembled WGS sequence"/>
</dbReference>